<accession>A0A1G6IGV7</accession>
<name>A0A1G6IGV7_9BACL</name>
<dbReference type="EMBL" id="FMZA01000002">
    <property type="protein sequence ID" value="SDC04976.1"/>
    <property type="molecule type" value="Genomic_DNA"/>
</dbReference>
<organism evidence="1 2">
    <name type="scientific">Melghirimyces thermohalophilus</name>
    <dbReference type="NCBI Taxonomy" id="1236220"/>
    <lineage>
        <taxon>Bacteria</taxon>
        <taxon>Bacillati</taxon>
        <taxon>Bacillota</taxon>
        <taxon>Bacilli</taxon>
        <taxon>Bacillales</taxon>
        <taxon>Thermoactinomycetaceae</taxon>
        <taxon>Melghirimyces</taxon>
    </lineage>
</organism>
<dbReference type="AlphaFoldDB" id="A0A1G6IGV7"/>
<gene>
    <name evidence="1" type="ORF">SAMN04488112_102202</name>
</gene>
<evidence type="ECO:0000313" key="1">
    <source>
        <dbReference type="EMBL" id="SDC04976.1"/>
    </source>
</evidence>
<dbReference type="STRING" id="1236220.SAMN04488112_102202"/>
<proteinExistence type="predicted"/>
<sequence>MFSMCDDTEPVPPMIITLSGFKRSISCLQITQMENKYNVKLTNEEKKSVNYHNYTVGTTVKSLSNELEDVQTTEYRPGYIVRYTTFIPDPYAPNYLYITDGCCFHENVHRFGGDNRGFNWKSTRYRTRIDAYAIFYESGYTAFYDIPSVGRTTYYNKNGKLIGYDYANKSGMYSHSISKTSTAVSYSMYHSVGNPFEEKFPNIDYRYDATIYKSGSLTISGNHDQAPNHEIYFMTYPGDTISTVHQHKRKSFLYLFPTFPDRYFSYTL</sequence>
<protein>
    <submittedName>
        <fullName evidence="1">Uncharacterized protein</fullName>
    </submittedName>
</protein>
<dbReference type="Pfam" id="PF11579">
    <property type="entry name" value="DUF3238"/>
    <property type="match status" value="1"/>
</dbReference>
<reference evidence="1 2" key="1">
    <citation type="submission" date="2016-10" db="EMBL/GenBank/DDBJ databases">
        <authorList>
            <person name="de Groot N.N."/>
        </authorList>
    </citation>
    <scope>NUCLEOTIDE SEQUENCE [LARGE SCALE GENOMIC DNA]</scope>
    <source>
        <strain evidence="1 2">DSM 45514</strain>
    </source>
</reference>
<dbReference type="Proteomes" id="UP000199387">
    <property type="component" value="Unassembled WGS sequence"/>
</dbReference>
<evidence type="ECO:0000313" key="2">
    <source>
        <dbReference type="Proteomes" id="UP000199387"/>
    </source>
</evidence>
<dbReference type="InterPro" id="IPR021631">
    <property type="entry name" value="DUF3238"/>
</dbReference>
<keyword evidence="2" id="KW-1185">Reference proteome</keyword>